<feature type="transmembrane region" description="Helical" evidence="1">
    <location>
        <begin position="16"/>
        <end position="34"/>
    </location>
</feature>
<dbReference type="Pfam" id="PF09578">
    <property type="entry name" value="Spore_YabQ"/>
    <property type="match status" value="1"/>
</dbReference>
<dbReference type="EMBL" id="AP009389">
    <property type="protein sequence ID" value="BAF58306.1"/>
    <property type="molecule type" value="Genomic_DNA"/>
</dbReference>
<dbReference type="HOGENOM" id="CLU_113225_2_1_9"/>
<feature type="transmembrane region" description="Helical" evidence="1">
    <location>
        <begin position="75"/>
        <end position="94"/>
    </location>
</feature>
<dbReference type="NCBIfam" id="TIGR02893">
    <property type="entry name" value="spore_yabQ"/>
    <property type="match status" value="1"/>
</dbReference>
<proteinExistence type="predicted"/>
<accession>A5D645</accession>
<feature type="transmembrane region" description="Helical" evidence="1">
    <location>
        <begin position="115"/>
        <end position="140"/>
    </location>
</feature>
<reference evidence="3" key="1">
    <citation type="journal article" date="2008" name="Genome Res.">
        <title>The genome of Pelotomaculum thermopropionicum reveals niche-associated evolution in anaerobic microbiota.</title>
        <authorList>
            <person name="Kosaka T."/>
            <person name="Kato S."/>
            <person name="Shimoyama T."/>
            <person name="Ishii S."/>
            <person name="Abe T."/>
            <person name="Watanabe K."/>
        </authorList>
    </citation>
    <scope>NUCLEOTIDE SEQUENCE [LARGE SCALE GENOMIC DNA]</scope>
    <source>
        <strain evidence="3">DSM 13744 / JCM 10971 / SI</strain>
    </source>
</reference>
<keyword evidence="1" id="KW-0812">Transmembrane</keyword>
<keyword evidence="1" id="KW-1133">Transmembrane helix</keyword>
<protein>
    <submittedName>
        <fullName evidence="2">Hypothetical membrane protein</fullName>
    </submittedName>
</protein>
<dbReference type="STRING" id="370438.PTH_0125"/>
<evidence type="ECO:0000313" key="3">
    <source>
        <dbReference type="Proteomes" id="UP000006556"/>
    </source>
</evidence>
<dbReference type="KEGG" id="pth:PTH_0125"/>
<organism evidence="2 3">
    <name type="scientific">Pelotomaculum thermopropionicum (strain DSM 13744 / JCM 10971 / SI)</name>
    <dbReference type="NCBI Taxonomy" id="370438"/>
    <lineage>
        <taxon>Bacteria</taxon>
        <taxon>Bacillati</taxon>
        <taxon>Bacillota</taxon>
        <taxon>Clostridia</taxon>
        <taxon>Eubacteriales</taxon>
        <taxon>Desulfotomaculaceae</taxon>
        <taxon>Pelotomaculum</taxon>
    </lineage>
</organism>
<keyword evidence="3" id="KW-1185">Reference proteome</keyword>
<feature type="transmembrane region" description="Helical" evidence="1">
    <location>
        <begin position="46"/>
        <end position="69"/>
    </location>
</feature>
<dbReference type="eggNOG" id="ENOG5032YR5">
    <property type="taxonomic scope" value="Bacteria"/>
</dbReference>
<dbReference type="Proteomes" id="UP000006556">
    <property type="component" value="Chromosome"/>
</dbReference>
<gene>
    <name evidence="2" type="ordered locus">PTH_0125</name>
</gene>
<dbReference type="AlphaFoldDB" id="A5D645"/>
<sequence>MQGVVFLESLAGQVKSFAATVAAGAAAGFCYDYYRAVRKAFRLKKAGSLLGDALFWLAVTAVVFLMLLWGNWGEVRLYVFIGLGLGALAYFRLLGSTARRLMHYKFFLLFKAWKLLTRAVLLLWAATLFPFRLLALILSYPLKCLRGPSVKARSRLKSAFHRVAAKGAGPAGRLKARFSRLAFWKRNKQI</sequence>
<name>A5D645_PELTS</name>
<evidence type="ECO:0000256" key="1">
    <source>
        <dbReference type="SAM" id="Phobius"/>
    </source>
</evidence>
<dbReference type="InterPro" id="IPR019074">
    <property type="entry name" value="YabQ"/>
</dbReference>
<keyword evidence="1" id="KW-0472">Membrane</keyword>
<evidence type="ECO:0000313" key="2">
    <source>
        <dbReference type="EMBL" id="BAF58306.1"/>
    </source>
</evidence>